<dbReference type="PROSITE" id="PS50878">
    <property type="entry name" value="RT_POL"/>
    <property type="match status" value="1"/>
</dbReference>
<evidence type="ECO:0000259" key="1">
    <source>
        <dbReference type="PROSITE" id="PS50878"/>
    </source>
</evidence>
<dbReference type="InterPro" id="IPR000477">
    <property type="entry name" value="RT_dom"/>
</dbReference>
<evidence type="ECO:0000313" key="3">
    <source>
        <dbReference type="Proteomes" id="UP001196530"/>
    </source>
</evidence>
<comment type="caution">
    <text evidence="2">The sequence shown here is derived from an EMBL/GenBank/DDBJ whole genome shotgun (WGS) entry which is preliminary data.</text>
</comment>
<sequence length="108" mass="12252">MTEVIIRIMKDFLTKRGLSLNDNKTKVIDTMSESGNFTFLGVSFYRTSTKKGLKLGNTKLSIKDTIVLKEADPKKVKEFKLKIKNLIRSNLHLNLPSMISLLNPILRG</sequence>
<evidence type="ECO:0000313" key="2">
    <source>
        <dbReference type="EMBL" id="KAG7815695.1"/>
    </source>
</evidence>
<name>A0AAN6I2W1_PICAN</name>
<dbReference type="GeneID" id="66129465"/>
<organism evidence="2 3">
    <name type="scientific">Pichia angusta</name>
    <name type="common">Yeast</name>
    <name type="synonym">Hansenula polymorpha</name>
    <dbReference type="NCBI Taxonomy" id="870730"/>
    <lineage>
        <taxon>Eukaryota</taxon>
        <taxon>Fungi</taxon>
        <taxon>Dikarya</taxon>
        <taxon>Ascomycota</taxon>
        <taxon>Saccharomycotina</taxon>
        <taxon>Pichiomycetes</taxon>
        <taxon>Pichiales</taxon>
        <taxon>Pichiaceae</taxon>
        <taxon>Ogataea</taxon>
    </lineage>
</organism>
<dbReference type="Proteomes" id="UP001196530">
    <property type="component" value="Unassembled WGS sequence"/>
</dbReference>
<reference evidence="2" key="1">
    <citation type="journal article" date="2021" name="G3 (Bethesda)">
        <title>Genomic diversity, chromosomal rearrangements, and interspecies hybridization in the ogataea polymorpha species complex.</title>
        <authorList>
            <person name="Hanson S.J."/>
            <person name="Cinneide E.O."/>
            <person name="Salzberg L.I."/>
            <person name="Wolfe K.H."/>
            <person name="McGowan J."/>
            <person name="Fitzpatrick D.A."/>
            <person name="Matlin K."/>
        </authorList>
    </citation>
    <scope>NUCLEOTIDE SEQUENCE</scope>
    <source>
        <strain evidence="2">61-244</strain>
    </source>
</reference>
<dbReference type="AlphaFoldDB" id="A0AAN6I2W1"/>
<dbReference type="RefSeq" id="XP_043057276.1">
    <property type="nucleotide sequence ID" value="XM_043206221.1"/>
</dbReference>
<proteinExistence type="predicted"/>
<protein>
    <recommendedName>
        <fullName evidence="1">Reverse transcriptase domain-containing protein</fullName>
    </recommendedName>
</protein>
<dbReference type="EMBL" id="JAHLUX010000018">
    <property type="protein sequence ID" value="KAG7815695.1"/>
    <property type="molecule type" value="Genomic_DNA"/>
</dbReference>
<accession>A0AAN6I2W1</accession>
<feature type="domain" description="Reverse transcriptase" evidence="1">
    <location>
        <begin position="1"/>
        <end position="44"/>
    </location>
</feature>
<gene>
    <name evidence="2" type="ORF">KL928_005414</name>
</gene>